<protein>
    <submittedName>
        <fullName evidence="2">Uncharacterized protein</fullName>
    </submittedName>
</protein>
<dbReference type="Proteomes" id="UP000887564">
    <property type="component" value="Unplaced"/>
</dbReference>
<reference evidence="2" key="1">
    <citation type="submission" date="2022-11" db="UniProtKB">
        <authorList>
            <consortium name="WormBaseParasite"/>
        </authorList>
    </citation>
    <scope>IDENTIFICATION</scope>
</reference>
<keyword evidence="1" id="KW-1185">Reference proteome</keyword>
<name>A0A914S5H2_PAREQ</name>
<organism evidence="1 2">
    <name type="scientific">Parascaris equorum</name>
    <name type="common">Equine roundworm</name>
    <dbReference type="NCBI Taxonomy" id="6256"/>
    <lineage>
        <taxon>Eukaryota</taxon>
        <taxon>Metazoa</taxon>
        <taxon>Ecdysozoa</taxon>
        <taxon>Nematoda</taxon>
        <taxon>Chromadorea</taxon>
        <taxon>Rhabditida</taxon>
        <taxon>Spirurina</taxon>
        <taxon>Ascaridomorpha</taxon>
        <taxon>Ascaridoidea</taxon>
        <taxon>Ascarididae</taxon>
        <taxon>Parascaris</taxon>
    </lineage>
</organism>
<evidence type="ECO:0000313" key="1">
    <source>
        <dbReference type="Proteomes" id="UP000887564"/>
    </source>
</evidence>
<proteinExistence type="predicted"/>
<evidence type="ECO:0000313" key="2">
    <source>
        <dbReference type="WBParaSite" id="PEQ_0001404001-mRNA-1"/>
    </source>
</evidence>
<dbReference type="AlphaFoldDB" id="A0A914S5H2"/>
<accession>A0A914S5H2</accession>
<sequence length="61" mass="6938">MDQTELASHYSPTCPILGVSPFHEVTDLTCRLALDALFYRLVAVHLRDLLPILVPRDTKFK</sequence>
<dbReference type="WBParaSite" id="PEQ_0001404001-mRNA-1">
    <property type="protein sequence ID" value="PEQ_0001404001-mRNA-1"/>
    <property type="gene ID" value="PEQ_0001404001"/>
</dbReference>